<gene>
    <name evidence="8" type="ORF">HYH02_014043</name>
</gene>
<accession>A0A835VXQ9</accession>
<comment type="subcellular location">
    <subcellularLocation>
        <location evidence="2">Cytoplasm</location>
    </subcellularLocation>
    <subcellularLocation>
        <location evidence="1">Nucleus</location>
    </subcellularLocation>
</comment>
<reference evidence="8" key="1">
    <citation type="journal article" date="2020" name="bioRxiv">
        <title>Comparative genomics of Chlamydomonas.</title>
        <authorList>
            <person name="Craig R.J."/>
            <person name="Hasan A.R."/>
            <person name="Ness R.W."/>
            <person name="Keightley P.D."/>
        </authorList>
    </citation>
    <scope>NUCLEOTIDE SEQUENCE</scope>
    <source>
        <strain evidence="8">CCAP 11/173</strain>
    </source>
</reference>
<dbReference type="SMART" id="SM00271">
    <property type="entry name" value="DnaJ"/>
    <property type="match status" value="1"/>
</dbReference>
<dbReference type="InterPro" id="IPR036869">
    <property type="entry name" value="J_dom_sf"/>
</dbReference>
<sequence>MASRCILLLGLLLLLLVAEKGGVQAGSKITAADLANLNLYKVLGVTAKSTSAEIAKAYRKLAIKYHPDKNPKPSAPITVLLL</sequence>
<dbReference type="Pfam" id="PF00226">
    <property type="entry name" value="DnaJ"/>
    <property type="match status" value="1"/>
</dbReference>
<evidence type="ECO:0000259" key="7">
    <source>
        <dbReference type="PROSITE" id="PS50076"/>
    </source>
</evidence>
<dbReference type="Gene3D" id="1.10.287.110">
    <property type="entry name" value="DnaJ domain"/>
    <property type="match status" value="1"/>
</dbReference>
<dbReference type="OrthoDB" id="543478at2759"/>
<feature type="signal peptide" evidence="6">
    <location>
        <begin position="1"/>
        <end position="25"/>
    </location>
</feature>
<dbReference type="PRINTS" id="PR00625">
    <property type="entry name" value="JDOMAIN"/>
</dbReference>
<evidence type="ECO:0000313" key="9">
    <source>
        <dbReference type="Proteomes" id="UP000613740"/>
    </source>
</evidence>
<dbReference type="InterPro" id="IPR001623">
    <property type="entry name" value="DnaJ_domain"/>
</dbReference>
<comment type="caution">
    <text evidence="8">The sequence shown here is derived from an EMBL/GenBank/DDBJ whole genome shotgun (WGS) entry which is preliminary data.</text>
</comment>
<evidence type="ECO:0000256" key="4">
    <source>
        <dbReference type="ARBA" id="ARBA00023186"/>
    </source>
</evidence>
<evidence type="ECO:0000256" key="2">
    <source>
        <dbReference type="ARBA" id="ARBA00004496"/>
    </source>
</evidence>
<evidence type="ECO:0000256" key="1">
    <source>
        <dbReference type="ARBA" id="ARBA00004123"/>
    </source>
</evidence>
<dbReference type="EMBL" id="JAEHOD010000085">
    <property type="protein sequence ID" value="KAG2429464.1"/>
    <property type="molecule type" value="Genomic_DNA"/>
</dbReference>
<dbReference type="GO" id="GO:0000390">
    <property type="term" value="P:spliceosomal complex disassembly"/>
    <property type="evidence" value="ECO:0007669"/>
    <property type="project" value="TreeGrafter"/>
</dbReference>
<feature type="domain" description="J" evidence="7">
    <location>
        <begin position="38"/>
        <end position="82"/>
    </location>
</feature>
<evidence type="ECO:0000256" key="6">
    <source>
        <dbReference type="SAM" id="SignalP"/>
    </source>
</evidence>
<dbReference type="CDD" id="cd06257">
    <property type="entry name" value="DnaJ"/>
    <property type="match status" value="1"/>
</dbReference>
<keyword evidence="5" id="KW-0539">Nucleus</keyword>
<evidence type="ECO:0000313" key="8">
    <source>
        <dbReference type="EMBL" id="KAG2429464.1"/>
    </source>
</evidence>
<dbReference type="Proteomes" id="UP000613740">
    <property type="component" value="Unassembled WGS sequence"/>
</dbReference>
<keyword evidence="6" id="KW-0732">Signal</keyword>
<dbReference type="GO" id="GO:0005681">
    <property type="term" value="C:spliceosomal complex"/>
    <property type="evidence" value="ECO:0007669"/>
    <property type="project" value="TreeGrafter"/>
</dbReference>
<organism evidence="8 9">
    <name type="scientific">Chlamydomonas schloesseri</name>
    <dbReference type="NCBI Taxonomy" id="2026947"/>
    <lineage>
        <taxon>Eukaryota</taxon>
        <taxon>Viridiplantae</taxon>
        <taxon>Chlorophyta</taxon>
        <taxon>core chlorophytes</taxon>
        <taxon>Chlorophyceae</taxon>
        <taxon>CS clade</taxon>
        <taxon>Chlamydomonadales</taxon>
        <taxon>Chlamydomonadaceae</taxon>
        <taxon>Chlamydomonas</taxon>
    </lineage>
</organism>
<feature type="chain" id="PRO_5032394159" description="J domain-containing protein" evidence="6">
    <location>
        <begin position="26"/>
        <end position="82"/>
    </location>
</feature>
<name>A0A835VXQ9_9CHLO</name>
<proteinExistence type="predicted"/>
<dbReference type="InterPro" id="IPR052094">
    <property type="entry name" value="Pre-mRNA-splicing_ERAD"/>
</dbReference>
<dbReference type="PANTHER" id="PTHR44313:SF1">
    <property type="entry name" value="DNAJ HOMOLOG SUBFAMILY C MEMBER 17"/>
    <property type="match status" value="1"/>
</dbReference>
<evidence type="ECO:0000256" key="3">
    <source>
        <dbReference type="ARBA" id="ARBA00022490"/>
    </source>
</evidence>
<dbReference type="PANTHER" id="PTHR44313">
    <property type="entry name" value="DNAJ HOMOLOG SUBFAMILY C MEMBER 17"/>
    <property type="match status" value="1"/>
</dbReference>
<keyword evidence="9" id="KW-1185">Reference proteome</keyword>
<dbReference type="GO" id="GO:0005737">
    <property type="term" value="C:cytoplasm"/>
    <property type="evidence" value="ECO:0007669"/>
    <property type="project" value="UniProtKB-SubCell"/>
</dbReference>
<keyword evidence="3" id="KW-0963">Cytoplasm</keyword>
<keyword evidence="4" id="KW-0143">Chaperone</keyword>
<dbReference type="PROSITE" id="PS50076">
    <property type="entry name" value="DNAJ_2"/>
    <property type="match status" value="1"/>
</dbReference>
<evidence type="ECO:0000256" key="5">
    <source>
        <dbReference type="ARBA" id="ARBA00023242"/>
    </source>
</evidence>
<dbReference type="SUPFAM" id="SSF46565">
    <property type="entry name" value="Chaperone J-domain"/>
    <property type="match status" value="1"/>
</dbReference>
<protein>
    <recommendedName>
        <fullName evidence="7">J domain-containing protein</fullName>
    </recommendedName>
</protein>
<dbReference type="AlphaFoldDB" id="A0A835VXQ9"/>